<dbReference type="InterPro" id="IPR051678">
    <property type="entry name" value="AGP_Transferase"/>
</dbReference>
<keyword evidence="3" id="KW-1185">Reference proteome</keyword>
<reference evidence="2" key="1">
    <citation type="submission" date="2018-02" db="EMBL/GenBank/DDBJ databases">
        <authorList>
            <person name="Silar P."/>
        </authorList>
    </citation>
    <scope>NUCLEOTIDE SEQUENCE [LARGE SCALE GENOMIC DNA]</scope>
    <source>
        <strain evidence="2">T</strain>
    </source>
</reference>
<evidence type="ECO:0000313" key="3">
    <source>
        <dbReference type="Proteomes" id="UP000280685"/>
    </source>
</evidence>
<protein>
    <recommendedName>
        <fullName evidence="1">Aminoglycoside phosphotransferase domain-containing protein</fullName>
    </recommendedName>
</protein>
<dbReference type="EMBL" id="LR026965">
    <property type="protein sequence ID" value="VBB75541.1"/>
    <property type="molecule type" value="Genomic_DNA"/>
</dbReference>
<sequence length="349" mass="38995">MTTIEAEEYSLNQEIVQFFLKTSTARSECDVLAVSLVGGVATPAAVQGVCSYTVYAGPSDEFVVQFRLKSLQLPLETAALALTVFGEFAPDVAFKGQIGDDSGTDGKEPLYVYVMTRMRGISQLDFILAHSEPENSPEWFQWRNNFITDLARFFARAWKAPQTVDAEFRDKLRVSYEKDMGLLLAFLPERFRPVIQQTIDSIPAIVNLPMVLLHKDFGSCNIMVDSASCHLVGVIDWAEAQVGPFGLNLYSLQSFMSKLHLRNGWIRYKDYDSLQSAFWDKLQSEVPDMTGEQIETAKAARILGQLLSRGFTSRLANMPEPVSIKDDKSGAYNMMIMDGLLVNPATRIV</sequence>
<evidence type="ECO:0000259" key="1">
    <source>
        <dbReference type="Pfam" id="PF01636"/>
    </source>
</evidence>
<dbReference type="Gene3D" id="3.90.1200.10">
    <property type="match status" value="1"/>
</dbReference>
<accession>A0ABY6S221</accession>
<organism evidence="2 3">
    <name type="scientific">Podospora comata</name>
    <dbReference type="NCBI Taxonomy" id="48703"/>
    <lineage>
        <taxon>Eukaryota</taxon>
        <taxon>Fungi</taxon>
        <taxon>Dikarya</taxon>
        <taxon>Ascomycota</taxon>
        <taxon>Pezizomycotina</taxon>
        <taxon>Sordariomycetes</taxon>
        <taxon>Sordariomycetidae</taxon>
        <taxon>Sordariales</taxon>
        <taxon>Podosporaceae</taxon>
        <taxon>Podospora</taxon>
    </lineage>
</organism>
<evidence type="ECO:0000313" key="2">
    <source>
        <dbReference type="EMBL" id="VBB75541.1"/>
    </source>
</evidence>
<proteinExistence type="predicted"/>
<dbReference type="PANTHER" id="PTHR21310">
    <property type="entry name" value="AMINOGLYCOSIDE PHOSPHOTRANSFERASE-RELATED-RELATED"/>
    <property type="match status" value="1"/>
</dbReference>
<dbReference type="SUPFAM" id="SSF56112">
    <property type="entry name" value="Protein kinase-like (PK-like)"/>
    <property type="match status" value="1"/>
</dbReference>
<dbReference type="InterPro" id="IPR011009">
    <property type="entry name" value="Kinase-like_dom_sf"/>
</dbReference>
<dbReference type="Proteomes" id="UP000280685">
    <property type="component" value="Chromosome 2"/>
</dbReference>
<dbReference type="Pfam" id="PF01636">
    <property type="entry name" value="APH"/>
    <property type="match status" value="1"/>
</dbReference>
<feature type="domain" description="Aminoglycoside phosphotransferase" evidence="1">
    <location>
        <begin position="98"/>
        <end position="255"/>
    </location>
</feature>
<name>A0ABY6S221_PODCO</name>
<dbReference type="InterPro" id="IPR002575">
    <property type="entry name" value="Aminoglycoside_PTrfase"/>
</dbReference>
<gene>
    <name evidence="2" type="ORF">PODCO_204772</name>
</gene>